<evidence type="ECO:0000256" key="2">
    <source>
        <dbReference type="SAM" id="Phobius"/>
    </source>
</evidence>
<evidence type="ECO:0000313" key="4">
    <source>
        <dbReference type="Proteomes" id="UP000054988"/>
    </source>
</evidence>
<accession>A0A0W0F0W0</accession>
<dbReference type="EMBL" id="LATX01002407">
    <property type="protein sequence ID" value="KTB29889.1"/>
    <property type="molecule type" value="Genomic_DNA"/>
</dbReference>
<feature type="transmembrane region" description="Helical" evidence="2">
    <location>
        <begin position="205"/>
        <end position="230"/>
    </location>
</feature>
<gene>
    <name evidence="3" type="ORF">WG66_17558</name>
</gene>
<dbReference type="AlphaFoldDB" id="A0A0W0F0W0"/>
<sequence length="440" mass="48566">MPLYRLEKLKYGFSQSRASFVVVALVPASLVIALQASLYPVNEKCFKELDALCSTSVTSCPNEDLYQTGELSRSKIQLENIAILLLHLWVLCTVFVAVNGAQLLFTFVQLLSRPAFFVGQVVRTTNVRSRFPAPSTPFTLRFRLEVVELVVWIVFVGGFIWYTYECWKHNRQNVREIWQNSLFYPLMSSLSFFATEISLRRPPPFLYISIAFLVVTMIMAVVFGGMCWYYRRSAPPRIKIPNLTIAFGLPQPVQIPRASVWTTSIEPTAPLARVSEDTGVIDQREMLETSGSRPSYHDVNVAPVQHPTSVSLNNGPNFEDRFSASVTPIDIDTHSPVSGAASESLPTPSTVPPSPFRSPPPSFTSRAPSISQLSRNGSFNSVTTLPSYRSRRSTLALPPSALPQGSVRELPPLPIITVTGAGPDGPSQTQSPTLPPGGYV</sequence>
<keyword evidence="2" id="KW-0812">Transmembrane</keyword>
<feature type="compositionally biased region" description="Pro residues" evidence="1">
    <location>
        <begin position="349"/>
        <end position="362"/>
    </location>
</feature>
<keyword evidence="2" id="KW-0472">Membrane</keyword>
<organism evidence="3 4">
    <name type="scientific">Moniliophthora roreri</name>
    <name type="common">Frosty pod rot fungus</name>
    <name type="synonym">Monilia roreri</name>
    <dbReference type="NCBI Taxonomy" id="221103"/>
    <lineage>
        <taxon>Eukaryota</taxon>
        <taxon>Fungi</taxon>
        <taxon>Dikarya</taxon>
        <taxon>Basidiomycota</taxon>
        <taxon>Agaricomycotina</taxon>
        <taxon>Agaricomycetes</taxon>
        <taxon>Agaricomycetidae</taxon>
        <taxon>Agaricales</taxon>
        <taxon>Marasmiineae</taxon>
        <taxon>Marasmiaceae</taxon>
        <taxon>Moniliophthora</taxon>
    </lineage>
</organism>
<feature type="transmembrane region" description="Helical" evidence="2">
    <location>
        <begin position="81"/>
        <end position="105"/>
    </location>
</feature>
<feature type="transmembrane region" description="Helical" evidence="2">
    <location>
        <begin position="142"/>
        <end position="162"/>
    </location>
</feature>
<feature type="compositionally biased region" description="Polar residues" evidence="1">
    <location>
        <begin position="370"/>
        <end position="387"/>
    </location>
</feature>
<keyword evidence="2" id="KW-1133">Transmembrane helix</keyword>
<protein>
    <submittedName>
        <fullName evidence="3">Uncharacterized protein</fullName>
    </submittedName>
</protein>
<reference evidence="3 4" key="1">
    <citation type="submission" date="2015-12" db="EMBL/GenBank/DDBJ databases">
        <title>Draft genome sequence of Moniliophthora roreri, the causal agent of frosty pod rot of cacao.</title>
        <authorList>
            <person name="Aime M.C."/>
            <person name="Diaz-Valderrama J.R."/>
            <person name="Kijpornyongpan T."/>
            <person name="Phillips-Mora W."/>
        </authorList>
    </citation>
    <scope>NUCLEOTIDE SEQUENCE [LARGE SCALE GENOMIC DNA]</scope>
    <source>
        <strain evidence="3 4">MCA 2952</strain>
    </source>
</reference>
<proteinExistence type="predicted"/>
<feature type="transmembrane region" description="Helical" evidence="2">
    <location>
        <begin position="20"/>
        <end position="39"/>
    </location>
</feature>
<name>A0A0W0F0W0_MONRR</name>
<dbReference type="Proteomes" id="UP000054988">
    <property type="component" value="Unassembled WGS sequence"/>
</dbReference>
<feature type="region of interest" description="Disordered" evidence="1">
    <location>
        <begin position="329"/>
        <end position="440"/>
    </location>
</feature>
<evidence type="ECO:0000256" key="1">
    <source>
        <dbReference type="SAM" id="MobiDB-lite"/>
    </source>
</evidence>
<evidence type="ECO:0000313" key="3">
    <source>
        <dbReference type="EMBL" id="KTB29889.1"/>
    </source>
</evidence>
<comment type="caution">
    <text evidence="3">The sequence shown here is derived from an EMBL/GenBank/DDBJ whole genome shotgun (WGS) entry which is preliminary data.</text>
</comment>
<feature type="transmembrane region" description="Helical" evidence="2">
    <location>
        <begin position="182"/>
        <end position="199"/>
    </location>
</feature>